<proteinExistence type="predicted"/>
<reference evidence="1" key="1">
    <citation type="submission" date="2020-11" db="EMBL/GenBank/DDBJ databases">
        <authorList>
            <person name="Tran Van P."/>
        </authorList>
    </citation>
    <scope>NUCLEOTIDE SEQUENCE</scope>
</reference>
<evidence type="ECO:0000313" key="1">
    <source>
        <dbReference type="EMBL" id="CAD7234359.1"/>
    </source>
</evidence>
<organism evidence="1">
    <name type="scientific">Cyprideis torosa</name>
    <dbReference type="NCBI Taxonomy" id="163714"/>
    <lineage>
        <taxon>Eukaryota</taxon>
        <taxon>Metazoa</taxon>
        <taxon>Ecdysozoa</taxon>
        <taxon>Arthropoda</taxon>
        <taxon>Crustacea</taxon>
        <taxon>Oligostraca</taxon>
        <taxon>Ostracoda</taxon>
        <taxon>Podocopa</taxon>
        <taxon>Podocopida</taxon>
        <taxon>Cytherocopina</taxon>
        <taxon>Cytheroidea</taxon>
        <taxon>Cytherideidae</taxon>
        <taxon>Cyprideis</taxon>
    </lineage>
</organism>
<name>A0A7R8WM75_9CRUS</name>
<protein>
    <submittedName>
        <fullName evidence="1">Uncharacterized protein</fullName>
    </submittedName>
</protein>
<gene>
    <name evidence="1" type="ORF">CTOB1V02_LOCUS12175</name>
</gene>
<dbReference type="AlphaFoldDB" id="A0A7R8WM75"/>
<accession>A0A7R8WM75</accession>
<dbReference type="EMBL" id="OB668452">
    <property type="protein sequence ID" value="CAD7234359.1"/>
    <property type="molecule type" value="Genomic_DNA"/>
</dbReference>
<sequence length="86" mass="9660">MLVEFKTLEELVDATAFLKNDDPTSLGSLWTAFEWIDVSNERSIPIICEIPSNPPPWNWPAPMACFCSSKAAMPCLKDRTLDWDAA</sequence>